<feature type="transmembrane region" description="Helical" evidence="1">
    <location>
        <begin position="53"/>
        <end position="74"/>
    </location>
</feature>
<proteinExistence type="predicted"/>
<dbReference type="PANTHER" id="PTHR33927:SF5">
    <property type="entry name" value="ENZYME, PUTATIVE (AFU_ORTHOLOGUE AFUA_8G01222)-RELATED"/>
    <property type="match status" value="1"/>
</dbReference>
<dbReference type="SUPFAM" id="SSF52343">
    <property type="entry name" value="Ferredoxin reductase-like, C-terminal NADP-linked domain"/>
    <property type="match status" value="1"/>
</dbReference>
<dbReference type="InterPro" id="IPR039261">
    <property type="entry name" value="FNR_nucleotide-bd"/>
</dbReference>
<feature type="transmembrane region" description="Helical" evidence="1">
    <location>
        <begin position="80"/>
        <end position="101"/>
    </location>
</feature>
<accession>A0A917WDX0</accession>
<feature type="transmembrane region" description="Helical" evidence="1">
    <location>
        <begin position="245"/>
        <end position="261"/>
    </location>
</feature>
<evidence type="ECO:0000313" key="3">
    <source>
        <dbReference type="Proteomes" id="UP000655208"/>
    </source>
</evidence>
<dbReference type="AlphaFoldDB" id="A0A917WDX0"/>
<organism evidence="2 3">
    <name type="scientific">Nakamurella endophytica</name>
    <dbReference type="NCBI Taxonomy" id="1748367"/>
    <lineage>
        <taxon>Bacteria</taxon>
        <taxon>Bacillati</taxon>
        <taxon>Actinomycetota</taxon>
        <taxon>Actinomycetes</taxon>
        <taxon>Nakamurellales</taxon>
        <taxon>Nakamurellaceae</taxon>
        <taxon>Nakamurella</taxon>
    </lineage>
</organism>
<protein>
    <submittedName>
        <fullName evidence="2">Uncharacterized protein</fullName>
    </submittedName>
</protein>
<evidence type="ECO:0000256" key="1">
    <source>
        <dbReference type="SAM" id="Phobius"/>
    </source>
</evidence>
<feature type="transmembrane region" description="Helical" evidence="1">
    <location>
        <begin position="170"/>
        <end position="192"/>
    </location>
</feature>
<comment type="caution">
    <text evidence="2">The sequence shown here is derived from an EMBL/GenBank/DDBJ whole genome shotgun (WGS) entry which is preliminary data.</text>
</comment>
<feature type="transmembrane region" description="Helical" evidence="1">
    <location>
        <begin position="213"/>
        <end position="233"/>
    </location>
</feature>
<reference evidence="2" key="1">
    <citation type="journal article" date="2014" name="Int. J. Syst. Evol. Microbiol.">
        <title>Complete genome sequence of Corynebacterium casei LMG S-19264T (=DSM 44701T), isolated from a smear-ripened cheese.</title>
        <authorList>
            <consortium name="US DOE Joint Genome Institute (JGI-PGF)"/>
            <person name="Walter F."/>
            <person name="Albersmeier A."/>
            <person name="Kalinowski J."/>
            <person name="Ruckert C."/>
        </authorList>
    </citation>
    <scope>NUCLEOTIDE SEQUENCE</scope>
    <source>
        <strain evidence="2">CGMCC 4.7308</strain>
    </source>
</reference>
<keyword evidence="3" id="KW-1185">Reference proteome</keyword>
<dbReference type="Proteomes" id="UP000655208">
    <property type="component" value="Unassembled WGS sequence"/>
</dbReference>
<dbReference type="EMBL" id="BMNA01000003">
    <property type="protein sequence ID" value="GGL96443.1"/>
    <property type="molecule type" value="Genomic_DNA"/>
</dbReference>
<keyword evidence="1" id="KW-0812">Transmembrane</keyword>
<dbReference type="InterPro" id="IPR052979">
    <property type="entry name" value="Adenylate-forming_domain"/>
</dbReference>
<dbReference type="Gene3D" id="3.40.50.80">
    <property type="entry name" value="Nucleotide-binding domain of ferredoxin-NADP reductase (FNR) module"/>
    <property type="match status" value="1"/>
</dbReference>
<gene>
    <name evidence="2" type="ORF">GCM10011594_15250</name>
</gene>
<name>A0A917WDX0_9ACTN</name>
<evidence type="ECO:0000313" key="2">
    <source>
        <dbReference type="EMBL" id="GGL96443.1"/>
    </source>
</evidence>
<reference evidence="2" key="2">
    <citation type="submission" date="2020-09" db="EMBL/GenBank/DDBJ databases">
        <authorList>
            <person name="Sun Q."/>
            <person name="Zhou Y."/>
        </authorList>
    </citation>
    <scope>NUCLEOTIDE SEQUENCE</scope>
    <source>
        <strain evidence="2">CGMCC 4.7308</strain>
    </source>
</reference>
<sequence>MSTALITDTPAAAVSTPAPATEAAPAVREVPAAAAVGAAPATRPHVSTRPAFVAFRHLLLAVLALNAAAAVVLLATAPSWATALTATITAASVDIGIAALVRQQYFVNLVFAAATSAPTRWPLRVRVALARVYQVTAGVHVGCAIAAVLWFSAFTALVGEHVLTGSGDGLWIAVLAVAGAIVADLVVMAVCARPQMRERHHDTFEATHRYGGWLSLVLFAVLTVLVAATRPAAVIDSVLVSPNTWILATVAVFALIPWLQLRRVPVDVVTPSSHVALVSIDRGIRIRTGSASRIARRPLGEWHAFANMTAREGTGYRLAVSRAGDWTSRFIDDRPDHVWVRGVPTTGVGTVARLFTKVVWVATGSGIAPCLPHLLNDETPAQLVWVTRNPERTYGRELVGEIFAAQPDAVLWDTDAQGKPDLADLAYRTAMAAGAEAVIVISNKRTTLRVVSQLHQRGVAAFGPIWDS</sequence>
<dbReference type="PANTHER" id="PTHR33927">
    <property type="entry name" value="TRANSMEMBRANE PROTEIN"/>
    <property type="match status" value="1"/>
</dbReference>
<keyword evidence="1" id="KW-0472">Membrane</keyword>
<keyword evidence="1" id="KW-1133">Transmembrane helix</keyword>
<dbReference type="RefSeq" id="WP_188940956.1">
    <property type="nucleotide sequence ID" value="NZ_BMNA01000003.1"/>
</dbReference>
<feature type="transmembrane region" description="Helical" evidence="1">
    <location>
        <begin position="132"/>
        <end position="158"/>
    </location>
</feature>